<name>A0ABP7KV75_9ACTN</name>
<evidence type="ECO:0000313" key="3">
    <source>
        <dbReference type="EMBL" id="GAA3887771.1"/>
    </source>
</evidence>
<dbReference type="PANTHER" id="PTHR43319">
    <property type="entry name" value="BETA-LACTAMASE-RELATED"/>
    <property type="match status" value="1"/>
</dbReference>
<gene>
    <name evidence="3" type="ORF">GCM10022207_63970</name>
</gene>
<comment type="caution">
    <text evidence="3">The sequence shown here is derived from an EMBL/GenBank/DDBJ whole genome shotgun (WGS) entry which is preliminary data.</text>
</comment>
<organism evidence="3 4">
    <name type="scientific">Streptomyces lannensis</name>
    <dbReference type="NCBI Taxonomy" id="766498"/>
    <lineage>
        <taxon>Bacteria</taxon>
        <taxon>Bacillati</taxon>
        <taxon>Actinomycetota</taxon>
        <taxon>Actinomycetes</taxon>
        <taxon>Kitasatosporales</taxon>
        <taxon>Streptomycetaceae</taxon>
        <taxon>Streptomyces</taxon>
    </lineage>
</organism>
<dbReference type="InterPro" id="IPR052907">
    <property type="entry name" value="Beta-lactamase/esterase"/>
</dbReference>
<dbReference type="PANTHER" id="PTHR43319:SF3">
    <property type="entry name" value="BETA-LACTAMASE-RELATED DOMAIN-CONTAINING PROTEIN"/>
    <property type="match status" value="1"/>
</dbReference>
<dbReference type="Pfam" id="PF00144">
    <property type="entry name" value="Beta-lactamase"/>
    <property type="match status" value="1"/>
</dbReference>
<keyword evidence="4" id="KW-1185">Reference proteome</keyword>
<dbReference type="Gene3D" id="3.40.710.10">
    <property type="entry name" value="DD-peptidase/beta-lactamase superfamily"/>
    <property type="match status" value="1"/>
</dbReference>
<dbReference type="EMBL" id="BAAAZA010000023">
    <property type="protein sequence ID" value="GAA3887771.1"/>
    <property type="molecule type" value="Genomic_DNA"/>
</dbReference>
<sequence length="144" mass="15733">MPTPRVNEEADELGMDTNGMLIMVQSEMVDGGIGGGVDEGFGPLADEFARNFTERGEIGAAFAVYQDGRKVVDLWGGYRNGNRRTPWAEDTIVTVYSSTKGVAGLLIARARDGGQIEYDRPVADRSPRSWCRQSPSTSRGRTRC</sequence>
<protein>
    <recommendedName>
        <fullName evidence="2">Beta-lactamase-related domain-containing protein</fullName>
    </recommendedName>
</protein>
<feature type="compositionally biased region" description="Polar residues" evidence="1">
    <location>
        <begin position="131"/>
        <end position="144"/>
    </location>
</feature>
<dbReference type="InterPro" id="IPR001466">
    <property type="entry name" value="Beta-lactam-related"/>
</dbReference>
<evidence type="ECO:0000256" key="1">
    <source>
        <dbReference type="SAM" id="MobiDB-lite"/>
    </source>
</evidence>
<dbReference type="SUPFAM" id="SSF56601">
    <property type="entry name" value="beta-lactamase/transpeptidase-like"/>
    <property type="match status" value="1"/>
</dbReference>
<dbReference type="InterPro" id="IPR012338">
    <property type="entry name" value="Beta-lactam/transpept-like"/>
</dbReference>
<evidence type="ECO:0000313" key="4">
    <source>
        <dbReference type="Proteomes" id="UP001501563"/>
    </source>
</evidence>
<feature type="domain" description="Beta-lactamase-related" evidence="2">
    <location>
        <begin position="48"/>
        <end position="127"/>
    </location>
</feature>
<evidence type="ECO:0000259" key="2">
    <source>
        <dbReference type="Pfam" id="PF00144"/>
    </source>
</evidence>
<dbReference type="Proteomes" id="UP001501563">
    <property type="component" value="Unassembled WGS sequence"/>
</dbReference>
<reference evidence="4" key="1">
    <citation type="journal article" date="2019" name="Int. J. Syst. Evol. Microbiol.">
        <title>The Global Catalogue of Microorganisms (GCM) 10K type strain sequencing project: providing services to taxonomists for standard genome sequencing and annotation.</title>
        <authorList>
            <consortium name="The Broad Institute Genomics Platform"/>
            <consortium name="The Broad Institute Genome Sequencing Center for Infectious Disease"/>
            <person name="Wu L."/>
            <person name="Ma J."/>
        </authorList>
    </citation>
    <scope>NUCLEOTIDE SEQUENCE [LARGE SCALE GENOMIC DNA]</scope>
    <source>
        <strain evidence="4">JCM 16578</strain>
    </source>
</reference>
<feature type="region of interest" description="Disordered" evidence="1">
    <location>
        <begin position="125"/>
        <end position="144"/>
    </location>
</feature>
<accession>A0ABP7KV75</accession>
<proteinExistence type="predicted"/>